<dbReference type="EMBL" id="AGDV01000001">
    <property type="protein sequence ID" value="EMB35949.1"/>
    <property type="molecule type" value="Genomic_DNA"/>
</dbReference>
<dbReference type="PROSITE" id="PS50005">
    <property type="entry name" value="TPR"/>
    <property type="match status" value="2"/>
</dbReference>
<feature type="repeat" description="TPR" evidence="1">
    <location>
        <begin position="269"/>
        <end position="302"/>
    </location>
</feature>
<name>A0A0E2E7G9_TREDN</name>
<reference evidence="3" key="1">
    <citation type="submission" date="2012-01" db="EMBL/GenBank/DDBJ databases">
        <title>The Genome Sequence of Treponema denticola H-22.</title>
        <authorList>
            <consortium name="The Broad Institute Genome Sequencing Platform"/>
            <person name="Earl A."/>
            <person name="Ward D."/>
            <person name="Feldgarden M."/>
            <person name="Gevers D."/>
            <person name="Blanton J.M."/>
            <person name="Fenno C.J."/>
            <person name="Baranova O.V."/>
            <person name="Mathney J."/>
            <person name="Dewhirst F.E."/>
            <person name="Izard J."/>
            <person name="Young S.K."/>
            <person name="Zeng Q."/>
            <person name="Gargeya S."/>
            <person name="Fitzgerald M."/>
            <person name="Haas B."/>
            <person name="Abouelleil A."/>
            <person name="Alvarado L."/>
            <person name="Arachchi H.M."/>
            <person name="Berlin A."/>
            <person name="Chapman S.B."/>
            <person name="Gearin G."/>
            <person name="Goldberg J."/>
            <person name="Griggs A."/>
            <person name="Gujja S."/>
            <person name="Hansen M."/>
            <person name="Heiman D."/>
            <person name="Howarth C."/>
            <person name="Larimer J."/>
            <person name="Lui A."/>
            <person name="MacDonald P.J.P."/>
            <person name="McCowen C."/>
            <person name="Montmayeur A."/>
            <person name="Murphy C."/>
            <person name="Neiman D."/>
            <person name="Pearson M."/>
            <person name="Priest M."/>
            <person name="Roberts A."/>
            <person name="Saif S."/>
            <person name="Shea T."/>
            <person name="Sisk P."/>
            <person name="Stolte C."/>
            <person name="Sykes S."/>
            <person name="Wortman J."/>
            <person name="Nusbaum C."/>
            <person name="Birren B."/>
        </authorList>
    </citation>
    <scope>NUCLEOTIDE SEQUENCE [LARGE SCALE GENOMIC DNA]</scope>
    <source>
        <strain evidence="3">H-22</strain>
    </source>
</reference>
<evidence type="ECO:0000313" key="3">
    <source>
        <dbReference type="EMBL" id="EMB35949.1"/>
    </source>
</evidence>
<keyword evidence="1" id="KW-0802">TPR repeat</keyword>
<accession>A0A0E2E7G9</accession>
<dbReference type="SMART" id="SM00028">
    <property type="entry name" value="TPR"/>
    <property type="match status" value="3"/>
</dbReference>
<dbReference type="PATRIC" id="fig|999432.5.peg.145"/>
<dbReference type="InterPro" id="IPR019734">
    <property type="entry name" value="TPR_rpt"/>
</dbReference>
<organism evidence="3">
    <name type="scientific">Treponema denticola H-22</name>
    <dbReference type="NCBI Taxonomy" id="999432"/>
    <lineage>
        <taxon>Bacteria</taxon>
        <taxon>Pseudomonadati</taxon>
        <taxon>Spirochaetota</taxon>
        <taxon>Spirochaetia</taxon>
        <taxon>Spirochaetales</taxon>
        <taxon>Treponemataceae</taxon>
        <taxon>Treponema</taxon>
    </lineage>
</organism>
<dbReference type="AlphaFoldDB" id="A0A0E2E7G9"/>
<dbReference type="Pfam" id="PF13432">
    <property type="entry name" value="TPR_16"/>
    <property type="match status" value="1"/>
</dbReference>
<dbReference type="Proteomes" id="UP000011705">
    <property type="component" value="Chromosome"/>
</dbReference>
<feature type="transmembrane region" description="Helical" evidence="2">
    <location>
        <begin position="21"/>
        <end position="42"/>
    </location>
</feature>
<keyword evidence="2" id="KW-0472">Membrane</keyword>
<protein>
    <submittedName>
        <fullName evidence="3">Uncharacterized protein</fullName>
    </submittedName>
</protein>
<dbReference type="InterPro" id="IPR011990">
    <property type="entry name" value="TPR-like_helical_dom_sf"/>
</dbReference>
<dbReference type="SUPFAM" id="SSF48452">
    <property type="entry name" value="TPR-like"/>
    <property type="match status" value="1"/>
</dbReference>
<keyword evidence="2" id="KW-1133">Transmembrane helix</keyword>
<evidence type="ECO:0000256" key="2">
    <source>
        <dbReference type="SAM" id="Phobius"/>
    </source>
</evidence>
<comment type="caution">
    <text evidence="3">The sequence shown here is derived from an EMBL/GenBank/DDBJ whole genome shotgun (WGS) entry which is preliminary data.</text>
</comment>
<proteinExistence type="predicted"/>
<dbReference type="Gene3D" id="1.25.40.10">
    <property type="entry name" value="Tetratricopeptide repeat domain"/>
    <property type="match status" value="2"/>
</dbReference>
<feature type="repeat" description="TPR" evidence="1">
    <location>
        <begin position="165"/>
        <end position="198"/>
    </location>
</feature>
<dbReference type="HOGENOM" id="CLU_073066_0_0_12"/>
<dbReference type="RefSeq" id="WP_002677905.1">
    <property type="nucleotide sequence ID" value="NZ_CM001795.1"/>
</dbReference>
<gene>
    <name evidence="3" type="ORF">HMPREF9726_00141</name>
</gene>
<sequence>MEFSKGRSHKNFSNKKRSFKKILIVLLFLLCVTSAVYFLYIYNKNYAGIPSMKEVYADWAEKNYESVYQKTASILKRRAYDGEALAMRGFASYYIFAEQTDFSVSYSYLNDSILNLRQAMYCVSKSQQPKIAYVLGKAYYQKGYYYADLALKYLDMAYNSGEKFADLSEFRGMSASLLGEPERAIDAFSDALSHNPSDLLFFALAENYIKISDKQNAKLYLFETIDKTKDTLLELKCRYLLGSLFLEENKIDDAVKEFNTILEKDMTSADAHYGLGVVYELQGDMIKARAEWRKALKFDPLHVKTRAKLNL</sequence>
<evidence type="ECO:0000256" key="1">
    <source>
        <dbReference type="PROSITE-ProRule" id="PRU00339"/>
    </source>
</evidence>
<keyword evidence="2" id="KW-0812">Transmembrane</keyword>